<dbReference type="InterPro" id="IPR011008">
    <property type="entry name" value="Dimeric_a/b-barrel"/>
</dbReference>
<accession>A0A4R0MZI0</accession>
<comment type="caution">
    <text evidence="2">The sequence shown here is derived from an EMBL/GenBank/DDBJ whole genome shotgun (WGS) entry which is preliminary data.</text>
</comment>
<dbReference type="Proteomes" id="UP000292884">
    <property type="component" value="Unassembled WGS sequence"/>
</dbReference>
<dbReference type="OrthoDB" id="9812192at2"/>
<proteinExistence type="predicted"/>
<evidence type="ECO:0000313" key="3">
    <source>
        <dbReference type="Proteomes" id="UP000292884"/>
    </source>
</evidence>
<keyword evidence="2" id="KW-0560">Oxidoreductase</keyword>
<dbReference type="SUPFAM" id="SSF54909">
    <property type="entry name" value="Dimeric alpha+beta barrel"/>
    <property type="match status" value="1"/>
</dbReference>
<dbReference type="InterPro" id="IPR007138">
    <property type="entry name" value="ABM_dom"/>
</dbReference>
<name>A0A4R0MZI0_9SPHI</name>
<evidence type="ECO:0000259" key="1">
    <source>
        <dbReference type="PROSITE" id="PS51725"/>
    </source>
</evidence>
<dbReference type="PROSITE" id="PS51725">
    <property type="entry name" value="ABM"/>
    <property type="match status" value="1"/>
</dbReference>
<dbReference type="AlphaFoldDB" id="A0A4R0MZI0"/>
<organism evidence="2 3">
    <name type="scientific">Pedobacter frigiditerrae</name>
    <dbReference type="NCBI Taxonomy" id="2530452"/>
    <lineage>
        <taxon>Bacteria</taxon>
        <taxon>Pseudomonadati</taxon>
        <taxon>Bacteroidota</taxon>
        <taxon>Sphingobacteriia</taxon>
        <taxon>Sphingobacteriales</taxon>
        <taxon>Sphingobacteriaceae</taxon>
        <taxon>Pedobacter</taxon>
    </lineage>
</organism>
<feature type="domain" description="ABM" evidence="1">
    <location>
        <begin position="9"/>
        <end position="98"/>
    </location>
</feature>
<evidence type="ECO:0000313" key="2">
    <source>
        <dbReference type="EMBL" id="TCC92397.1"/>
    </source>
</evidence>
<dbReference type="Gene3D" id="3.30.70.100">
    <property type="match status" value="1"/>
</dbReference>
<dbReference type="EMBL" id="SJSK01000002">
    <property type="protein sequence ID" value="TCC92397.1"/>
    <property type="molecule type" value="Genomic_DNA"/>
</dbReference>
<dbReference type="Pfam" id="PF03992">
    <property type="entry name" value="ABM"/>
    <property type="match status" value="1"/>
</dbReference>
<reference evidence="2 3" key="1">
    <citation type="submission" date="2019-02" db="EMBL/GenBank/DDBJ databases">
        <title>Pedobacter sp. RP-1-13 sp. nov., isolated from Arctic soil.</title>
        <authorList>
            <person name="Dahal R.H."/>
        </authorList>
    </citation>
    <scope>NUCLEOTIDE SEQUENCE [LARGE SCALE GENOMIC DNA]</scope>
    <source>
        <strain evidence="2 3">RP-1-13</strain>
    </source>
</reference>
<dbReference type="GO" id="GO:0004497">
    <property type="term" value="F:monooxygenase activity"/>
    <property type="evidence" value="ECO:0007669"/>
    <property type="project" value="UniProtKB-KW"/>
</dbReference>
<keyword evidence="2" id="KW-0503">Monooxygenase</keyword>
<protein>
    <submittedName>
        <fullName evidence="2">Antibiotic biosynthesis monooxygenase</fullName>
    </submittedName>
</protein>
<keyword evidence="3" id="KW-1185">Reference proteome</keyword>
<sequence length="113" mass="13005">MITNKKANYVVHTTYTIHPDDKQIFIDAVKEHILLTREVDGNVYYHFSWDMIDPYTCVLAEGWVDQEVIDKQLTSAVFQKALKAVMDNVRILDRQGTLYTVSAETDIIPEVAE</sequence>
<gene>
    <name evidence="2" type="ORF">EZ428_11805</name>
</gene>